<comment type="caution">
    <text evidence="1">The sequence shown here is derived from an EMBL/GenBank/DDBJ whole genome shotgun (WGS) entry which is preliminary data.</text>
</comment>
<name>A0A916R3P1_9RHOB</name>
<reference evidence="1" key="2">
    <citation type="submission" date="2020-09" db="EMBL/GenBank/DDBJ databases">
        <authorList>
            <person name="Sun Q."/>
            <person name="Zhou Y."/>
        </authorList>
    </citation>
    <scope>NUCLEOTIDE SEQUENCE</scope>
    <source>
        <strain evidence="1">CGMCC 1.15880</strain>
    </source>
</reference>
<dbReference type="PANTHER" id="PTHR47623:SF1">
    <property type="entry name" value="OS09G0287300 PROTEIN"/>
    <property type="match status" value="1"/>
</dbReference>
<dbReference type="SUPFAM" id="SSF53254">
    <property type="entry name" value="Phosphoglycerate mutase-like"/>
    <property type="match status" value="1"/>
</dbReference>
<dbReference type="InterPro" id="IPR013078">
    <property type="entry name" value="His_Pase_superF_clade-1"/>
</dbReference>
<dbReference type="EMBL" id="BMKA01000008">
    <property type="protein sequence ID" value="GGA31352.1"/>
    <property type="molecule type" value="Genomic_DNA"/>
</dbReference>
<keyword evidence="2" id="KW-1185">Reference proteome</keyword>
<dbReference type="AlphaFoldDB" id="A0A916R3P1"/>
<dbReference type="PANTHER" id="PTHR47623">
    <property type="entry name" value="OS09G0287300 PROTEIN"/>
    <property type="match status" value="1"/>
</dbReference>
<dbReference type="RefSeq" id="WP_188678491.1">
    <property type="nucleotide sequence ID" value="NZ_BMKA01000008.1"/>
</dbReference>
<evidence type="ECO:0000313" key="1">
    <source>
        <dbReference type="EMBL" id="GGA31352.1"/>
    </source>
</evidence>
<gene>
    <name evidence="1" type="ORF">GCM10011498_35720</name>
</gene>
<dbReference type="CDD" id="cd07067">
    <property type="entry name" value="HP_PGM_like"/>
    <property type="match status" value="1"/>
</dbReference>
<dbReference type="Gene3D" id="3.40.50.1240">
    <property type="entry name" value="Phosphoglycerate mutase-like"/>
    <property type="match status" value="1"/>
</dbReference>
<organism evidence="1 2">
    <name type="scientific">Neptunicoccus cionae</name>
    <dbReference type="NCBI Taxonomy" id="2035344"/>
    <lineage>
        <taxon>Bacteria</taxon>
        <taxon>Pseudomonadati</taxon>
        <taxon>Pseudomonadota</taxon>
        <taxon>Alphaproteobacteria</taxon>
        <taxon>Rhodobacterales</taxon>
        <taxon>Paracoccaceae</taxon>
        <taxon>Neptunicoccus</taxon>
    </lineage>
</organism>
<dbReference type="Pfam" id="PF00300">
    <property type="entry name" value="His_Phos_1"/>
    <property type="match status" value="1"/>
</dbReference>
<protein>
    <submittedName>
        <fullName evidence="1">Phosphoglycerate mutase</fullName>
    </submittedName>
</protein>
<accession>A0A916R3P1</accession>
<reference evidence="1" key="1">
    <citation type="journal article" date="2014" name="Int. J. Syst. Evol. Microbiol.">
        <title>Complete genome sequence of Corynebacterium casei LMG S-19264T (=DSM 44701T), isolated from a smear-ripened cheese.</title>
        <authorList>
            <consortium name="US DOE Joint Genome Institute (JGI-PGF)"/>
            <person name="Walter F."/>
            <person name="Albersmeier A."/>
            <person name="Kalinowski J."/>
            <person name="Ruckert C."/>
        </authorList>
    </citation>
    <scope>NUCLEOTIDE SEQUENCE</scope>
    <source>
        <strain evidence="1">CGMCC 1.15880</strain>
    </source>
</reference>
<sequence>MKTLILTRHAKSSWDDLNLLDHERKLNARGREAAGTIGRWLTQQGHVPDQIISSDAERCKETWALLSANLPDTPEPSFHRRLYLAAPVTQYEALKQAKGDCVMMLGHNPGIGQFAHDLLSPDAIPDHPKFGLYPTAATLVVTFDIPDWSTPFMATGEVVNFVVPRELDA</sequence>
<dbReference type="InterPro" id="IPR029033">
    <property type="entry name" value="His_PPase_superfam"/>
</dbReference>
<dbReference type="Proteomes" id="UP000628017">
    <property type="component" value="Unassembled WGS sequence"/>
</dbReference>
<evidence type="ECO:0000313" key="2">
    <source>
        <dbReference type="Proteomes" id="UP000628017"/>
    </source>
</evidence>
<proteinExistence type="predicted"/>
<dbReference type="SMART" id="SM00855">
    <property type="entry name" value="PGAM"/>
    <property type="match status" value="1"/>
</dbReference>